<dbReference type="PANTHER" id="PTHR11863">
    <property type="entry name" value="STEROL DESATURASE"/>
    <property type="match status" value="1"/>
</dbReference>
<feature type="domain" description="Fatty acid hydroxylase" evidence="6">
    <location>
        <begin position="169"/>
        <end position="297"/>
    </location>
</feature>
<name>A0A9P0EYH7_BEMTA</name>
<dbReference type="AlphaFoldDB" id="A0A9P0EYH7"/>
<accession>A0A9P0EYH7</accession>
<evidence type="ECO:0000256" key="4">
    <source>
        <dbReference type="ARBA" id="ARBA00023136"/>
    </source>
</evidence>
<reference evidence="7" key="1">
    <citation type="submission" date="2021-12" db="EMBL/GenBank/DDBJ databases">
        <authorList>
            <person name="King R."/>
        </authorList>
    </citation>
    <scope>NUCLEOTIDE SEQUENCE</scope>
</reference>
<evidence type="ECO:0000259" key="6">
    <source>
        <dbReference type="Pfam" id="PF04116"/>
    </source>
</evidence>
<dbReference type="GO" id="GO:0005506">
    <property type="term" value="F:iron ion binding"/>
    <property type="evidence" value="ECO:0007669"/>
    <property type="project" value="InterPro"/>
</dbReference>
<evidence type="ECO:0000313" key="8">
    <source>
        <dbReference type="Proteomes" id="UP001152759"/>
    </source>
</evidence>
<dbReference type="GO" id="GO:0016491">
    <property type="term" value="F:oxidoreductase activity"/>
    <property type="evidence" value="ECO:0007669"/>
    <property type="project" value="InterPro"/>
</dbReference>
<keyword evidence="8" id="KW-1185">Reference proteome</keyword>
<dbReference type="InterPro" id="IPR050307">
    <property type="entry name" value="Sterol_Desaturase_Related"/>
</dbReference>
<gene>
    <name evidence="7" type="ORF">BEMITA_LOCUS3677</name>
</gene>
<comment type="subcellular location">
    <subcellularLocation>
        <location evidence="1">Membrane</location>
    </subcellularLocation>
</comment>
<evidence type="ECO:0000256" key="2">
    <source>
        <dbReference type="ARBA" id="ARBA00022692"/>
    </source>
</evidence>
<protein>
    <recommendedName>
        <fullName evidence="6">Fatty acid hydroxylase domain-containing protein</fullName>
    </recommendedName>
</protein>
<dbReference type="InterPro" id="IPR006694">
    <property type="entry name" value="Fatty_acid_hydroxylase"/>
</dbReference>
<dbReference type="Pfam" id="PF04116">
    <property type="entry name" value="FA_hydroxylase"/>
    <property type="match status" value="1"/>
</dbReference>
<organism evidence="7 8">
    <name type="scientific">Bemisia tabaci</name>
    <name type="common">Sweetpotato whitefly</name>
    <name type="synonym">Aleurodes tabaci</name>
    <dbReference type="NCBI Taxonomy" id="7038"/>
    <lineage>
        <taxon>Eukaryota</taxon>
        <taxon>Metazoa</taxon>
        <taxon>Ecdysozoa</taxon>
        <taxon>Arthropoda</taxon>
        <taxon>Hexapoda</taxon>
        <taxon>Insecta</taxon>
        <taxon>Pterygota</taxon>
        <taxon>Neoptera</taxon>
        <taxon>Paraneoptera</taxon>
        <taxon>Hemiptera</taxon>
        <taxon>Sternorrhyncha</taxon>
        <taxon>Aleyrodoidea</taxon>
        <taxon>Aleyrodidae</taxon>
        <taxon>Aleyrodinae</taxon>
        <taxon>Bemisia</taxon>
    </lineage>
</organism>
<dbReference type="GO" id="GO:0008610">
    <property type="term" value="P:lipid biosynthetic process"/>
    <property type="evidence" value="ECO:0007669"/>
    <property type="project" value="InterPro"/>
</dbReference>
<feature type="transmembrane region" description="Helical" evidence="5">
    <location>
        <begin position="70"/>
        <end position="89"/>
    </location>
</feature>
<evidence type="ECO:0000256" key="1">
    <source>
        <dbReference type="ARBA" id="ARBA00004370"/>
    </source>
</evidence>
<proteinExistence type="predicted"/>
<evidence type="ECO:0000256" key="5">
    <source>
        <dbReference type="SAM" id="Phobius"/>
    </source>
</evidence>
<dbReference type="GO" id="GO:0016020">
    <property type="term" value="C:membrane"/>
    <property type="evidence" value="ECO:0007669"/>
    <property type="project" value="UniProtKB-SubCell"/>
</dbReference>
<evidence type="ECO:0000313" key="7">
    <source>
        <dbReference type="EMBL" id="CAH0384346.1"/>
    </source>
</evidence>
<evidence type="ECO:0000256" key="3">
    <source>
        <dbReference type="ARBA" id="ARBA00022989"/>
    </source>
</evidence>
<keyword evidence="4 5" id="KW-0472">Membrane</keyword>
<dbReference type="EMBL" id="OU963863">
    <property type="protein sequence ID" value="CAH0384346.1"/>
    <property type="molecule type" value="Genomic_DNA"/>
</dbReference>
<sequence length="303" mass="35440">MSVQGSFKHQFSFLFFFLRFSDDASLFIQPVSTTYFCSKKLPQANVSCQNILHGERDILARLHLNNLPHFIIGLYIFILVVYLGTAGLIHNAFYVKKKGACALWKIQSGEFMAPDLENEGILEVCKGFFNVSLVAGTLFCYILNQGPLSKVYFNLDGSQFWWTLIQGPVLLLWQDHEEYWRHRIFHSRWLFKKFHSVHHKYKHPTSFVTFAWHPFEITVFFLISMTPFFVVPVYFGWIVAISVFIIGHNMLDHSGINLKAPYWLPFLPDIVFHDRHHQRGNVNFGSHFWLCDFLFGTCEQVRS</sequence>
<dbReference type="Proteomes" id="UP001152759">
    <property type="component" value="Chromosome 2"/>
</dbReference>
<keyword evidence="3 5" id="KW-1133">Transmembrane helix</keyword>
<keyword evidence="2 5" id="KW-0812">Transmembrane</keyword>